<comment type="caution">
    <text evidence="5">The sequence shown here is derived from an EMBL/GenBank/DDBJ whole genome shotgun (WGS) entry which is preliminary data.</text>
</comment>
<dbReference type="InterPro" id="IPR000835">
    <property type="entry name" value="HTH_MarR-typ"/>
</dbReference>
<dbReference type="PANTHER" id="PTHR42756">
    <property type="entry name" value="TRANSCRIPTIONAL REGULATOR, MARR"/>
    <property type="match status" value="1"/>
</dbReference>
<accession>A0A644Z7N9</accession>
<organism evidence="5">
    <name type="scientific">bioreactor metagenome</name>
    <dbReference type="NCBI Taxonomy" id="1076179"/>
    <lineage>
        <taxon>unclassified sequences</taxon>
        <taxon>metagenomes</taxon>
        <taxon>ecological metagenomes</taxon>
    </lineage>
</organism>
<evidence type="ECO:0000256" key="1">
    <source>
        <dbReference type="ARBA" id="ARBA00023015"/>
    </source>
</evidence>
<dbReference type="InterPro" id="IPR036390">
    <property type="entry name" value="WH_DNA-bd_sf"/>
</dbReference>
<keyword evidence="1" id="KW-0805">Transcription regulation</keyword>
<dbReference type="SUPFAM" id="SSF46785">
    <property type="entry name" value="Winged helix' DNA-binding domain"/>
    <property type="match status" value="1"/>
</dbReference>
<evidence type="ECO:0000313" key="5">
    <source>
        <dbReference type="EMBL" id="MPM34104.1"/>
    </source>
</evidence>
<dbReference type="AlphaFoldDB" id="A0A644Z7N9"/>
<reference evidence="5" key="1">
    <citation type="submission" date="2019-08" db="EMBL/GenBank/DDBJ databases">
        <authorList>
            <person name="Kucharzyk K."/>
            <person name="Murdoch R.W."/>
            <person name="Higgins S."/>
            <person name="Loffler F."/>
        </authorList>
    </citation>
    <scope>NUCLEOTIDE SEQUENCE</scope>
</reference>
<proteinExistence type="predicted"/>
<keyword evidence="2" id="KW-0238">DNA-binding</keyword>
<keyword evidence="3" id="KW-0804">Transcription</keyword>
<dbReference type="Gene3D" id="1.10.10.10">
    <property type="entry name" value="Winged helix-like DNA-binding domain superfamily/Winged helix DNA-binding domain"/>
    <property type="match status" value="1"/>
</dbReference>
<protein>
    <recommendedName>
        <fullName evidence="4">HTH marR-type domain-containing protein</fullName>
    </recommendedName>
</protein>
<dbReference type="InterPro" id="IPR023187">
    <property type="entry name" value="Tscrpt_reg_MarR-type_CS"/>
</dbReference>
<dbReference type="InterPro" id="IPR036388">
    <property type="entry name" value="WH-like_DNA-bd_sf"/>
</dbReference>
<dbReference type="EMBL" id="VSSQ01006871">
    <property type="protein sequence ID" value="MPM34104.1"/>
    <property type="molecule type" value="Genomic_DNA"/>
</dbReference>
<gene>
    <name evidence="5" type="ORF">SDC9_80686</name>
</gene>
<dbReference type="Pfam" id="PF12802">
    <property type="entry name" value="MarR_2"/>
    <property type="match status" value="1"/>
</dbReference>
<dbReference type="GO" id="GO:0003700">
    <property type="term" value="F:DNA-binding transcription factor activity"/>
    <property type="evidence" value="ECO:0007669"/>
    <property type="project" value="InterPro"/>
</dbReference>
<dbReference type="PROSITE" id="PS50995">
    <property type="entry name" value="HTH_MARR_2"/>
    <property type="match status" value="1"/>
</dbReference>
<dbReference type="PROSITE" id="PS01117">
    <property type="entry name" value="HTH_MARR_1"/>
    <property type="match status" value="1"/>
</dbReference>
<evidence type="ECO:0000259" key="4">
    <source>
        <dbReference type="PROSITE" id="PS50995"/>
    </source>
</evidence>
<evidence type="ECO:0000256" key="3">
    <source>
        <dbReference type="ARBA" id="ARBA00023163"/>
    </source>
</evidence>
<dbReference type="PRINTS" id="PR00598">
    <property type="entry name" value="HTHMARR"/>
</dbReference>
<sequence length="145" mass="16906">MFIKPEYAEDMGRLLVLLYRARRQYLADHLKEYGITGPMHILLMGVHCQPGSSQELISERYFIDKASVARWARRLEELGYLRRETGEEDRRFYRLFLTERGEELVGIVHSHSEAFSRKLTDGLSGQERKTALALLSRMALRTSED</sequence>
<feature type="domain" description="HTH marR-type" evidence="4">
    <location>
        <begin position="8"/>
        <end position="140"/>
    </location>
</feature>
<dbReference type="SMART" id="SM00347">
    <property type="entry name" value="HTH_MARR"/>
    <property type="match status" value="1"/>
</dbReference>
<dbReference type="GO" id="GO:0003677">
    <property type="term" value="F:DNA binding"/>
    <property type="evidence" value="ECO:0007669"/>
    <property type="project" value="UniProtKB-KW"/>
</dbReference>
<name>A0A644Z7N9_9ZZZZ</name>
<dbReference type="PANTHER" id="PTHR42756:SF1">
    <property type="entry name" value="TRANSCRIPTIONAL REPRESSOR OF EMRAB OPERON"/>
    <property type="match status" value="1"/>
</dbReference>
<evidence type="ECO:0000256" key="2">
    <source>
        <dbReference type="ARBA" id="ARBA00023125"/>
    </source>
</evidence>